<dbReference type="Pfam" id="PF00496">
    <property type="entry name" value="SBP_bac_5"/>
    <property type="match status" value="1"/>
</dbReference>
<evidence type="ECO:0000313" key="7">
    <source>
        <dbReference type="Proteomes" id="UP001060164"/>
    </source>
</evidence>
<dbReference type="Gene3D" id="3.10.105.10">
    <property type="entry name" value="Dipeptide-binding Protein, Domain 3"/>
    <property type="match status" value="1"/>
</dbReference>
<evidence type="ECO:0000256" key="3">
    <source>
        <dbReference type="ARBA" id="ARBA00022729"/>
    </source>
</evidence>
<keyword evidence="7" id="KW-1185">Reference proteome</keyword>
<evidence type="ECO:0000256" key="1">
    <source>
        <dbReference type="ARBA" id="ARBA00004193"/>
    </source>
</evidence>
<dbReference type="InterPro" id="IPR000914">
    <property type="entry name" value="SBP_5_dom"/>
</dbReference>
<accession>A0ABY5VF72</accession>
<feature type="chain" id="PRO_5046643598" evidence="4">
    <location>
        <begin position="24"/>
        <end position="534"/>
    </location>
</feature>
<comment type="subcellular location">
    <subcellularLocation>
        <location evidence="1">Cell membrane</location>
        <topology evidence="1">Lipid-anchor</topology>
    </subcellularLocation>
</comment>
<dbReference type="Proteomes" id="UP001060164">
    <property type="component" value="Chromosome"/>
</dbReference>
<name>A0ABY5VF72_9FIRM</name>
<dbReference type="CDD" id="cd08490">
    <property type="entry name" value="PBP2_NikA_DppA_OppA_like_3"/>
    <property type="match status" value="1"/>
</dbReference>
<proteinExistence type="inferred from homology"/>
<comment type="similarity">
    <text evidence="2">Belongs to the bacterial solute-binding protein 5 family.</text>
</comment>
<feature type="signal peptide" evidence="4">
    <location>
        <begin position="1"/>
        <end position="23"/>
    </location>
</feature>
<dbReference type="PROSITE" id="PS01040">
    <property type="entry name" value="SBP_BACTERIAL_5"/>
    <property type="match status" value="1"/>
</dbReference>
<dbReference type="InterPro" id="IPR030678">
    <property type="entry name" value="Peptide/Ni-bd"/>
</dbReference>
<sequence length="534" mass="58761">MYKWMKKTMGLALASLIGISLLAGCQKSESAAKGSAASGQEASGQTASGGEVTIGVTSFADTLEPTEQYFSWVVTRYGVGETLAKFDENGEIVPCLAKEWSVSEDQLTWTFKIREGVKFSNGNDMTPEAVKASLERTFELSDRAATFFDPESIEVDGQNLLIRTKDPVAVVPGSLADPLFLIVDTTADTDSFAMSGPICTGPYAVESFNPTDSCIVVKNEYYWDGEVPLDKVTLKCIDDQTTRSMALQTGEIDIAYNLKTENIADFEGDESIEIQKLQSLRSTYAFMNQNGVLGDIRLRQAIIRGLDKETYCSTLLEGGATPGKAPVPPTLDFGFDELQDENAYDPEGAKALLAEAGYEDLDGDGFVETPEGEVLDLNFVIYTSREELNVYAQAAQASLKDIGIKVTLNTVSYETLLDMRDSGDFDMLIWNVLVANTGDPEKYLRENWHSTSASNQTGYLNPEVDSLLDQLAAEFDEDARKDLTIQIQQLIMDDASTVFFGYETTYLFSNSRVTGVTMYPMDYYWLTKDIALAE</sequence>
<keyword evidence="3 4" id="KW-0732">Signal</keyword>
<organism evidence="6 7">
    <name type="scientific">Ruminococcus gauvreauii</name>
    <dbReference type="NCBI Taxonomy" id="438033"/>
    <lineage>
        <taxon>Bacteria</taxon>
        <taxon>Bacillati</taxon>
        <taxon>Bacillota</taxon>
        <taxon>Clostridia</taxon>
        <taxon>Eubacteriales</taxon>
        <taxon>Oscillospiraceae</taxon>
        <taxon>Ruminococcus</taxon>
    </lineage>
</organism>
<dbReference type="PIRSF" id="PIRSF002741">
    <property type="entry name" value="MppA"/>
    <property type="match status" value="1"/>
</dbReference>
<protein>
    <submittedName>
        <fullName evidence="6">ABC transporter substrate-binding protein</fullName>
    </submittedName>
</protein>
<dbReference type="PANTHER" id="PTHR30290">
    <property type="entry name" value="PERIPLASMIC BINDING COMPONENT OF ABC TRANSPORTER"/>
    <property type="match status" value="1"/>
</dbReference>
<dbReference type="InterPro" id="IPR039424">
    <property type="entry name" value="SBP_5"/>
</dbReference>
<evidence type="ECO:0000256" key="4">
    <source>
        <dbReference type="SAM" id="SignalP"/>
    </source>
</evidence>
<dbReference type="PANTHER" id="PTHR30290:SF81">
    <property type="entry name" value="OLIGOPEPTIDE-BINDING PROTEIN OPPA"/>
    <property type="match status" value="1"/>
</dbReference>
<evidence type="ECO:0000259" key="5">
    <source>
        <dbReference type="Pfam" id="PF00496"/>
    </source>
</evidence>
<gene>
    <name evidence="6" type="ORF">NQ502_14275</name>
</gene>
<dbReference type="InterPro" id="IPR023765">
    <property type="entry name" value="SBP_5_CS"/>
</dbReference>
<dbReference type="SUPFAM" id="SSF53850">
    <property type="entry name" value="Periplasmic binding protein-like II"/>
    <property type="match status" value="1"/>
</dbReference>
<dbReference type="RefSeq" id="WP_028529785.1">
    <property type="nucleotide sequence ID" value="NZ_CABLBR010000033.1"/>
</dbReference>
<feature type="domain" description="Solute-binding protein family 5" evidence="5">
    <location>
        <begin position="91"/>
        <end position="454"/>
    </location>
</feature>
<reference evidence="6" key="1">
    <citation type="journal article" date="2022" name="Cell">
        <title>Design, construction, and in vivo augmentation of a complex gut microbiome.</title>
        <authorList>
            <person name="Cheng A.G."/>
            <person name="Ho P.Y."/>
            <person name="Aranda-Diaz A."/>
            <person name="Jain S."/>
            <person name="Yu F.B."/>
            <person name="Meng X."/>
            <person name="Wang M."/>
            <person name="Iakiviak M."/>
            <person name="Nagashima K."/>
            <person name="Zhao A."/>
            <person name="Murugkar P."/>
            <person name="Patil A."/>
            <person name="Atabakhsh K."/>
            <person name="Weakley A."/>
            <person name="Yan J."/>
            <person name="Brumbaugh A.R."/>
            <person name="Higginbottom S."/>
            <person name="Dimas A."/>
            <person name="Shiver A.L."/>
            <person name="Deutschbauer A."/>
            <person name="Neff N."/>
            <person name="Sonnenburg J.L."/>
            <person name="Huang K.C."/>
            <person name="Fischbach M.A."/>
        </authorList>
    </citation>
    <scope>NUCLEOTIDE SEQUENCE</scope>
    <source>
        <strain evidence="6">DSM 19829</strain>
    </source>
</reference>
<dbReference type="EMBL" id="CP102290">
    <property type="protein sequence ID" value="UWP58535.1"/>
    <property type="molecule type" value="Genomic_DNA"/>
</dbReference>
<evidence type="ECO:0000256" key="2">
    <source>
        <dbReference type="ARBA" id="ARBA00005695"/>
    </source>
</evidence>
<evidence type="ECO:0000313" key="6">
    <source>
        <dbReference type="EMBL" id="UWP58535.1"/>
    </source>
</evidence>
<dbReference type="PROSITE" id="PS51257">
    <property type="entry name" value="PROKAR_LIPOPROTEIN"/>
    <property type="match status" value="1"/>
</dbReference>
<dbReference type="Gene3D" id="3.40.190.10">
    <property type="entry name" value="Periplasmic binding protein-like II"/>
    <property type="match status" value="1"/>
</dbReference>